<protein>
    <submittedName>
        <fullName evidence="8">Amino acid transporter, putative</fullName>
    </submittedName>
</protein>
<evidence type="ECO:0000259" key="7">
    <source>
        <dbReference type="Pfam" id="PF01490"/>
    </source>
</evidence>
<feature type="transmembrane region" description="Helical" evidence="6">
    <location>
        <begin position="79"/>
        <end position="101"/>
    </location>
</feature>
<feature type="transmembrane region" description="Helical" evidence="6">
    <location>
        <begin position="52"/>
        <end position="73"/>
    </location>
</feature>
<sequence>MMQDSGDNALEERLLADQEQDHQECEDQQEQTLGENAATNAEAPPSVAGQAVLLFAFTVNYIFGAGVLGIPYAVAHGGIIAASVTLVISSALGLLSMVWVLECQERANCFKGTTGIVEFSTMCELFIGRKTRTLYEVSLTLFVLSSAWMYASIFSVSLAKSVPIMSDSSQCDLASVKGFLWNVPHKSCWGDYLIYLGIFALLMSILVQTDLAKMKVLQLTFTCVGLFALFLMVITVGAAMPEDGFADIDTSLEVFNASSFGAVFGTFVFAQLCHHGVPLLSHIPERRDIVRPVFVAVIGTTTSLYLVLGVMCAIFFGVVDDVPTPRPVNKLITLNWADYTAGAASAGPFAQAVSYYVRLYPAITCGAAFPLYAITLGNGWYHSYYGGETPPPGVGFSRRIFYLAATFPAIFCAAFMADVSFMLILVGISAFIIAFFIPPSMQLQSRRIVPECVVTRYSWHFSKPFYCYVCLIFACIAFCYTVISAVNPEVEV</sequence>
<dbReference type="Pfam" id="PF01490">
    <property type="entry name" value="Aa_trans"/>
    <property type="match status" value="1"/>
</dbReference>
<evidence type="ECO:0000256" key="1">
    <source>
        <dbReference type="ARBA" id="ARBA00004370"/>
    </source>
</evidence>
<keyword evidence="2 6" id="KW-0812">Transmembrane</keyword>
<evidence type="ECO:0000256" key="3">
    <source>
        <dbReference type="ARBA" id="ARBA00022989"/>
    </source>
</evidence>
<dbReference type="Proteomes" id="UP000241890">
    <property type="component" value="Unassembled WGS sequence"/>
</dbReference>
<reference evidence="8 9" key="1">
    <citation type="submission" date="2017-12" db="EMBL/GenBank/DDBJ databases">
        <title>Sequencing, de novo assembly and annotation of complete genome of a new Thraustochytrid species, strain FCC1311.</title>
        <authorList>
            <person name="Sedici K."/>
            <person name="Godart F."/>
            <person name="Aiese Cigliano R."/>
            <person name="Sanseverino W."/>
            <person name="Barakat M."/>
            <person name="Ortet P."/>
            <person name="Marechal E."/>
            <person name="Cagnac O."/>
            <person name="Amato A."/>
        </authorList>
    </citation>
    <scope>NUCLEOTIDE SEQUENCE [LARGE SCALE GENOMIC DNA]</scope>
</reference>
<accession>A0A2R5GH46</accession>
<dbReference type="InParanoid" id="A0A2R5GH46"/>
<dbReference type="OrthoDB" id="294541at2759"/>
<feature type="transmembrane region" description="Helical" evidence="6">
    <location>
        <begin position="400"/>
        <end position="417"/>
    </location>
</feature>
<feature type="transmembrane region" description="Helical" evidence="6">
    <location>
        <begin position="139"/>
        <end position="159"/>
    </location>
</feature>
<evidence type="ECO:0000256" key="5">
    <source>
        <dbReference type="SAM" id="MobiDB-lite"/>
    </source>
</evidence>
<keyword evidence="3 6" id="KW-1133">Transmembrane helix</keyword>
<name>A0A2R5GH46_9STRA</name>
<evidence type="ECO:0000256" key="2">
    <source>
        <dbReference type="ARBA" id="ARBA00022692"/>
    </source>
</evidence>
<feature type="transmembrane region" description="Helical" evidence="6">
    <location>
        <begin position="293"/>
        <end position="319"/>
    </location>
</feature>
<dbReference type="EMBL" id="BEYU01000052">
    <property type="protein sequence ID" value="GBG29068.1"/>
    <property type="molecule type" value="Genomic_DNA"/>
</dbReference>
<feature type="region of interest" description="Disordered" evidence="5">
    <location>
        <begin position="1"/>
        <end position="31"/>
    </location>
</feature>
<proteinExistence type="predicted"/>
<evidence type="ECO:0000313" key="9">
    <source>
        <dbReference type="Proteomes" id="UP000241890"/>
    </source>
</evidence>
<keyword evidence="4 6" id="KW-0472">Membrane</keyword>
<evidence type="ECO:0000256" key="6">
    <source>
        <dbReference type="SAM" id="Phobius"/>
    </source>
</evidence>
<dbReference type="InterPro" id="IPR013057">
    <property type="entry name" value="AA_transpt_TM"/>
</dbReference>
<dbReference type="GO" id="GO:0016020">
    <property type="term" value="C:membrane"/>
    <property type="evidence" value="ECO:0007669"/>
    <property type="project" value="UniProtKB-SubCell"/>
</dbReference>
<feature type="domain" description="Amino acid transporter transmembrane" evidence="7">
    <location>
        <begin position="55"/>
        <end position="483"/>
    </location>
</feature>
<comment type="caution">
    <text evidence="8">The sequence shown here is derived from an EMBL/GenBank/DDBJ whole genome shotgun (WGS) entry which is preliminary data.</text>
</comment>
<dbReference type="PANTHER" id="PTHR16189">
    <property type="entry name" value="TRANSMEMBRANE PROTEIN 104-RELATED"/>
    <property type="match status" value="1"/>
</dbReference>
<gene>
    <name evidence="8" type="ORF">FCC1311_052902</name>
</gene>
<dbReference type="AlphaFoldDB" id="A0A2R5GH46"/>
<feature type="transmembrane region" description="Helical" evidence="6">
    <location>
        <begin position="359"/>
        <end position="380"/>
    </location>
</feature>
<feature type="compositionally biased region" description="Basic and acidic residues" evidence="5">
    <location>
        <begin position="10"/>
        <end position="25"/>
    </location>
</feature>
<dbReference type="PANTHER" id="PTHR16189:SF2">
    <property type="entry name" value="AMINO ACID TRANSPORTER TRANSMEMBRANE DOMAIN-CONTAINING PROTEIN"/>
    <property type="match status" value="1"/>
</dbReference>
<feature type="transmembrane region" description="Helical" evidence="6">
    <location>
        <begin position="219"/>
        <end position="240"/>
    </location>
</feature>
<keyword evidence="9" id="KW-1185">Reference proteome</keyword>
<organism evidence="8 9">
    <name type="scientific">Hondaea fermentalgiana</name>
    <dbReference type="NCBI Taxonomy" id="2315210"/>
    <lineage>
        <taxon>Eukaryota</taxon>
        <taxon>Sar</taxon>
        <taxon>Stramenopiles</taxon>
        <taxon>Bigyra</taxon>
        <taxon>Labyrinthulomycetes</taxon>
        <taxon>Thraustochytrida</taxon>
        <taxon>Thraustochytriidae</taxon>
        <taxon>Hondaea</taxon>
    </lineage>
</organism>
<feature type="transmembrane region" description="Helical" evidence="6">
    <location>
        <begin position="465"/>
        <end position="486"/>
    </location>
</feature>
<comment type="subcellular location">
    <subcellularLocation>
        <location evidence="1">Membrane</location>
    </subcellularLocation>
</comment>
<evidence type="ECO:0000313" key="8">
    <source>
        <dbReference type="EMBL" id="GBG29068.1"/>
    </source>
</evidence>
<evidence type="ECO:0000256" key="4">
    <source>
        <dbReference type="ARBA" id="ARBA00023136"/>
    </source>
</evidence>
<feature type="transmembrane region" description="Helical" evidence="6">
    <location>
        <begin position="189"/>
        <end position="207"/>
    </location>
</feature>
<feature type="transmembrane region" description="Helical" evidence="6">
    <location>
        <begin position="260"/>
        <end position="281"/>
    </location>
</feature>
<feature type="transmembrane region" description="Helical" evidence="6">
    <location>
        <begin position="423"/>
        <end position="441"/>
    </location>
</feature>